<dbReference type="InterPro" id="IPR000871">
    <property type="entry name" value="Beta-lactam_class-A"/>
</dbReference>
<evidence type="ECO:0000313" key="10">
    <source>
        <dbReference type="Proteomes" id="UP000029713"/>
    </source>
</evidence>
<dbReference type="PANTHER" id="PTHR35333:SF3">
    <property type="entry name" value="BETA-LACTAMASE-TYPE TRANSPEPTIDASE FOLD CONTAINING PROTEIN"/>
    <property type="match status" value="1"/>
</dbReference>
<evidence type="ECO:0000313" key="9">
    <source>
        <dbReference type="EMBL" id="KGH46002.1"/>
    </source>
</evidence>
<protein>
    <recommendedName>
        <fullName evidence="2 5">Beta-lactamase</fullName>
        <ecNumber evidence="2 5">3.5.2.6</ecNumber>
    </recommendedName>
</protein>
<comment type="catalytic activity">
    <reaction evidence="5">
        <text>a beta-lactam + H2O = a substituted beta-amino acid</text>
        <dbReference type="Rhea" id="RHEA:20401"/>
        <dbReference type="ChEBI" id="CHEBI:15377"/>
        <dbReference type="ChEBI" id="CHEBI:35627"/>
        <dbReference type="ChEBI" id="CHEBI:140347"/>
        <dbReference type="EC" id="3.5.2.6"/>
    </reaction>
</comment>
<dbReference type="Gene3D" id="3.40.710.10">
    <property type="entry name" value="DD-peptidase/beta-lactamase superfamily"/>
    <property type="match status" value="1"/>
</dbReference>
<dbReference type="GO" id="GO:0008800">
    <property type="term" value="F:beta-lactamase activity"/>
    <property type="evidence" value="ECO:0007669"/>
    <property type="project" value="UniProtKB-UniRule"/>
</dbReference>
<evidence type="ECO:0000256" key="5">
    <source>
        <dbReference type="RuleBase" id="RU361140"/>
    </source>
</evidence>
<dbReference type="PROSITE" id="PS00146">
    <property type="entry name" value="BETA_LACTAMASE_A"/>
    <property type="match status" value="1"/>
</dbReference>
<keyword evidence="7" id="KW-0732">Signal</keyword>
<feature type="chain" id="PRO_5038595408" description="Beta-lactamase" evidence="7">
    <location>
        <begin position="18"/>
        <end position="306"/>
    </location>
</feature>
<dbReference type="EMBL" id="JPMX01000061">
    <property type="protein sequence ID" value="KGH46002.1"/>
    <property type="molecule type" value="Genomic_DNA"/>
</dbReference>
<dbReference type="Proteomes" id="UP000029713">
    <property type="component" value="Unassembled WGS sequence"/>
</dbReference>
<keyword evidence="10" id="KW-1185">Reference proteome</keyword>
<dbReference type="SUPFAM" id="SSF56601">
    <property type="entry name" value="beta-lactamase/transpeptidase-like"/>
    <property type="match status" value="1"/>
</dbReference>
<accession>A0A098Y6C6</accession>
<keyword evidence="4 5" id="KW-0046">Antibiotic resistance</keyword>
<comment type="similarity">
    <text evidence="1 5">Belongs to the class-A beta-lactamase family.</text>
</comment>
<dbReference type="NCBIfam" id="NF033103">
    <property type="entry name" value="bla_class_A"/>
    <property type="match status" value="1"/>
</dbReference>
<evidence type="ECO:0000256" key="1">
    <source>
        <dbReference type="ARBA" id="ARBA00009009"/>
    </source>
</evidence>
<feature type="region of interest" description="Disordered" evidence="6">
    <location>
        <begin position="25"/>
        <end position="48"/>
    </location>
</feature>
<proteinExistence type="inferred from homology"/>
<dbReference type="AlphaFoldDB" id="A0A098Y6C6"/>
<evidence type="ECO:0000256" key="4">
    <source>
        <dbReference type="ARBA" id="ARBA00023251"/>
    </source>
</evidence>
<reference evidence="9 10" key="1">
    <citation type="submission" date="2014-07" db="EMBL/GenBank/DDBJ databases">
        <title>Biosystematic studies on Modestobacter strains isolated from extreme hyper-arid desert soil and from historic building.</title>
        <authorList>
            <person name="Bukarasam K."/>
            <person name="Bull A."/>
            <person name="Girard G."/>
            <person name="van Wezel G."/>
            <person name="Goodfellow M."/>
        </authorList>
    </citation>
    <scope>NUCLEOTIDE SEQUENCE [LARGE SCALE GENOMIC DNA]</scope>
    <source>
        <strain evidence="9 10">KNN45-2b</strain>
    </source>
</reference>
<dbReference type="InterPro" id="IPR012338">
    <property type="entry name" value="Beta-lactam/transpept-like"/>
</dbReference>
<evidence type="ECO:0000259" key="8">
    <source>
        <dbReference type="Pfam" id="PF13354"/>
    </source>
</evidence>
<organism evidence="9 10">
    <name type="scientific">Modestobacter caceresii</name>
    <dbReference type="NCBI Taxonomy" id="1522368"/>
    <lineage>
        <taxon>Bacteria</taxon>
        <taxon>Bacillati</taxon>
        <taxon>Actinomycetota</taxon>
        <taxon>Actinomycetes</taxon>
        <taxon>Geodermatophilales</taxon>
        <taxon>Geodermatophilaceae</taxon>
        <taxon>Modestobacter</taxon>
    </lineage>
</organism>
<dbReference type="GO" id="GO:0030655">
    <property type="term" value="P:beta-lactam antibiotic catabolic process"/>
    <property type="evidence" value="ECO:0007669"/>
    <property type="project" value="InterPro"/>
</dbReference>
<feature type="signal peptide" evidence="7">
    <location>
        <begin position="1"/>
        <end position="17"/>
    </location>
</feature>
<dbReference type="STRING" id="1522368.IN07_14100"/>
<dbReference type="InterPro" id="IPR045155">
    <property type="entry name" value="Beta-lactam_cat"/>
</dbReference>
<comment type="caution">
    <text evidence="9">The sequence shown here is derived from an EMBL/GenBank/DDBJ whole genome shotgun (WGS) entry which is preliminary data.</text>
</comment>
<evidence type="ECO:0000256" key="6">
    <source>
        <dbReference type="SAM" id="MobiDB-lite"/>
    </source>
</evidence>
<dbReference type="PRINTS" id="PR00118">
    <property type="entry name" value="BLACTAMASEA"/>
</dbReference>
<dbReference type="PANTHER" id="PTHR35333">
    <property type="entry name" value="BETA-LACTAMASE"/>
    <property type="match status" value="1"/>
</dbReference>
<keyword evidence="3 5" id="KW-0378">Hydrolase</keyword>
<evidence type="ECO:0000256" key="2">
    <source>
        <dbReference type="ARBA" id="ARBA00012865"/>
    </source>
</evidence>
<dbReference type="GO" id="GO:0046677">
    <property type="term" value="P:response to antibiotic"/>
    <property type="evidence" value="ECO:0007669"/>
    <property type="project" value="UniProtKB-UniRule"/>
</dbReference>
<evidence type="ECO:0000256" key="3">
    <source>
        <dbReference type="ARBA" id="ARBA00022801"/>
    </source>
</evidence>
<dbReference type="PROSITE" id="PS51257">
    <property type="entry name" value="PROKAR_LIPOPROTEIN"/>
    <property type="match status" value="1"/>
</dbReference>
<dbReference type="InterPro" id="IPR023650">
    <property type="entry name" value="Beta-lactam_class-A_AS"/>
</dbReference>
<feature type="domain" description="Beta-lactamase class A catalytic" evidence="8">
    <location>
        <begin position="65"/>
        <end position="279"/>
    </location>
</feature>
<dbReference type="Pfam" id="PF13354">
    <property type="entry name" value="Beta-lactamase2"/>
    <property type="match status" value="1"/>
</dbReference>
<gene>
    <name evidence="9" type="ORF">IN07_14100</name>
</gene>
<evidence type="ECO:0000256" key="7">
    <source>
        <dbReference type="SAM" id="SignalP"/>
    </source>
</evidence>
<sequence>MRAQRAAVALTVLLALAGCSGGPGPVAAPSSSSSAPSSSSLPATPDPAVGEALTALEGEFDARLGLYAVDTGSGQVVAHRADERFGYASTHKALSAAAVLDRTTDAELDQVVTYTAEDLVTHSPVTEAHVGAGLPLRELAAAAVQHSDNTAANLLFDRLGGPAGLEQALRDLGDDVTSVDRTETALNTAVPGDVRDTSTPRALATDLQAVLLGDALDPADRDLLTGWMRDNATGGTLVRAGVPADWQVADKSGGGGHGTRNDIAVVWPPDGAPIVLAVLSSRDEADAEYSDALIARATDIAVTALA</sequence>
<name>A0A098Y6C6_9ACTN</name>
<dbReference type="EC" id="3.5.2.6" evidence="2 5"/>